<keyword evidence="2" id="KW-1185">Reference proteome</keyword>
<gene>
    <name evidence="1" type="ORF">SGA02_21890</name>
</gene>
<reference evidence="1 2" key="1">
    <citation type="submission" date="2019-07" db="EMBL/GenBank/DDBJ databases">
        <title>Whole genome shotgun sequence of Staphylococcus gallinarum NBRC 109767.</title>
        <authorList>
            <person name="Hosoyama A."/>
            <person name="Uohara A."/>
            <person name="Ohji S."/>
            <person name="Ichikawa N."/>
        </authorList>
    </citation>
    <scope>NUCLEOTIDE SEQUENCE [LARGE SCALE GENOMIC DNA]</scope>
    <source>
        <strain evidence="1 2">NBRC 109767</strain>
    </source>
</reference>
<sequence length="95" mass="10721">MLIETVAAYNEIYRLIENNGYALIPKAPAFLIKYFKRTSATMIKLLFKSGVLDQDKGSTKELDALYLDFKKLSNNTAISTTNLDSLYQQTMSVSD</sequence>
<proteinExistence type="predicted"/>
<name>A0ABQ0Y4N2_STAGA</name>
<organism evidence="1 2">
    <name type="scientific">Staphylococcus gallinarum</name>
    <dbReference type="NCBI Taxonomy" id="1293"/>
    <lineage>
        <taxon>Bacteria</taxon>
        <taxon>Bacillati</taxon>
        <taxon>Bacillota</taxon>
        <taxon>Bacilli</taxon>
        <taxon>Bacillales</taxon>
        <taxon>Staphylococcaceae</taxon>
        <taxon>Staphylococcus</taxon>
    </lineage>
</organism>
<comment type="caution">
    <text evidence="1">The sequence shown here is derived from an EMBL/GenBank/DDBJ whole genome shotgun (WGS) entry which is preliminary data.</text>
</comment>
<evidence type="ECO:0000313" key="2">
    <source>
        <dbReference type="Proteomes" id="UP000321057"/>
    </source>
</evidence>
<dbReference type="RefSeq" id="WP_119198758.1">
    <property type="nucleotide sequence ID" value="NZ_BKAX01000006.1"/>
</dbReference>
<accession>A0ABQ0Y4N2</accession>
<evidence type="ECO:0000313" key="1">
    <source>
        <dbReference type="EMBL" id="GEQ06361.1"/>
    </source>
</evidence>
<protein>
    <submittedName>
        <fullName evidence="1">Uncharacterized protein</fullName>
    </submittedName>
</protein>
<dbReference type="Proteomes" id="UP000321057">
    <property type="component" value="Unassembled WGS sequence"/>
</dbReference>
<dbReference type="EMBL" id="BKAX01000006">
    <property type="protein sequence ID" value="GEQ06361.1"/>
    <property type="molecule type" value="Genomic_DNA"/>
</dbReference>